<dbReference type="SUPFAM" id="SSF63411">
    <property type="entry name" value="LuxS/MPP-like metallohydrolase"/>
    <property type="match status" value="2"/>
</dbReference>
<sequence length="434" mass="49377">MNYLRFETVPVGNLRVHVCSTDKFKTNALSIMVQQSLTPENVTRTALLPSVLQRGTRSIPSTLELKRKLEDLYGASLFGDVYKRGERHIIQFGMELANEEYLTETSSLLEEGVAFLGEVVNHPAEENGAFKASYVKAEKKNLKQKIESLMDDKIRYAAQRCVAEMCEGEPYSLFNHGRVEDLEGIQPDNLYTYFEELISGRPMDIYFVGKLSVDEVVRLVEKHFPVSEGKRQDVQVSNVQHPVQKVKEVVDRMNVNQGKLNMGCRTQTSIADDDYIPLMVYNGILGGFPHSKLFINVREKASLAYYAASRLESHKGILTVQSGIEIGNYQKAVDIIKEQFDLMQQGQFSDKELAQTRAMLINQLRERQDRPFDLIDAHYHGVLSGKDRPLDDMIRQIQQVSKDEIRKVAEKVQLDTIYFLRDKKEGAADGTDRA</sequence>
<name>A0A8J2VED0_9BACL</name>
<dbReference type="PANTHER" id="PTHR11851:SF186">
    <property type="entry name" value="INACTIVE METALLOPROTEASE YMFF-RELATED"/>
    <property type="match status" value="1"/>
</dbReference>
<proteinExistence type="predicted"/>
<comment type="caution">
    <text evidence="3">The sequence shown here is derived from an EMBL/GenBank/DDBJ whole genome shotgun (WGS) entry which is preliminary data.</text>
</comment>
<reference evidence="3" key="1">
    <citation type="journal article" date="2014" name="Int. J. Syst. Evol. Microbiol.">
        <title>Complete genome sequence of Corynebacterium casei LMG S-19264T (=DSM 44701T), isolated from a smear-ripened cheese.</title>
        <authorList>
            <consortium name="US DOE Joint Genome Institute (JGI-PGF)"/>
            <person name="Walter F."/>
            <person name="Albersmeier A."/>
            <person name="Kalinowski J."/>
            <person name="Ruckert C."/>
        </authorList>
    </citation>
    <scope>NUCLEOTIDE SEQUENCE</scope>
    <source>
        <strain evidence="3">CGMCC 1.15179</strain>
    </source>
</reference>
<reference evidence="3" key="2">
    <citation type="submission" date="2020-09" db="EMBL/GenBank/DDBJ databases">
        <authorList>
            <person name="Sun Q."/>
            <person name="Zhou Y."/>
        </authorList>
    </citation>
    <scope>NUCLEOTIDE SEQUENCE</scope>
    <source>
        <strain evidence="3">CGMCC 1.15179</strain>
    </source>
</reference>
<dbReference type="Pfam" id="PF05193">
    <property type="entry name" value="Peptidase_M16_C"/>
    <property type="match status" value="1"/>
</dbReference>
<evidence type="ECO:0000256" key="1">
    <source>
        <dbReference type="SAM" id="Coils"/>
    </source>
</evidence>
<dbReference type="Proteomes" id="UP000625210">
    <property type="component" value="Unassembled WGS sequence"/>
</dbReference>
<feature type="domain" description="Peptidase M16 C-terminal" evidence="2">
    <location>
        <begin position="185"/>
        <end position="360"/>
    </location>
</feature>
<evidence type="ECO:0000259" key="2">
    <source>
        <dbReference type="Pfam" id="PF05193"/>
    </source>
</evidence>
<dbReference type="RefSeq" id="WP_188648605.1">
    <property type="nucleotide sequence ID" value="NZ_BMHQ01000011.1"/>
</dbReference>
<accession>A0A8J2VED0</accession>
<feature type="coiled-coil region" evidence="1">
    <location>
        <begin position="132"/>
        <end position="159"/>
    </location>
</feature>
<dbReference type="InterPro" id="IPR011249">
    <property type="entry name" value="Metalloenz_LuxS/M16"/>
</dbReference>
<keyword evidence="1" id="KW-0175">Coiled coil</keyword>
<dbReference type="InterPro" id="IPR007863">
    <property type="entry name" value="Peptidase_M16_C"/>
</dbReference>
<evidence type="ECO:0000313" key="4">
    <source>
        <dbReference type="Proteomes" id="UP000625210"/>
    </source>
</evidence>
<dbReference type="InterPro" id="IPR050361">
    <property type="entry name" value="MPP/UQCRC_Complex"/>
</dbReference>
<dbReference type="PANTHER" id="PTHR11851">
    <property type="entry name" value="METALLOPROTEASE"/>
    <property type="match status" value="1"/>
</dbReference>
<dbReference type="AlphaFoldDB" id="A0A8J2VED0"/>
<dbReference type="NCBIfam" id="NF047422">
    <property type="entry name" value="YfmF_fam"/>
    <property type="match status" value="1"/>
</dbReference>
<dbReference type="EMBL" id="BMHQ01000011">
    <property type="protein sequence ID" value="GGE24950.1"/>
    <property type="molecule type" value="Genomic_DNA"/>
</dbReference>
<protein>
    <submittedName>
        <fullName evidence="3">Peptidase M16</fullName>
    </submittedName>
</protein>
<keyword evidence="4" id="KW-1185">Reference proteome</keyword>
<gene>
    <name evidence="3" type="ORF">GCM10011571_28900</name>
</gene>
<dbReference type="GO" id="GO:0046872">
    <property type="term" value="F:metal ion binding"/>
    <property type="evidence" value="ECO:0007669"/>
    <property type="project" value="InterPro"/>
</dbReference>
<organism evidence="3 4">
    <name type="scientific">Marinithermofilum abyssi</name>
    <dbReference type="NCBI Taxonomy" id="1571185"/>
    <lineage>
        <taxon>Bacteria</taxon>
        <taxon>Bacillati</taxon>
        <taxon>Bacillota</taxon>
        <taxon>Bacilli</taxon>
        <taxon>Bacillales</taxon>
        <taxon>Thermoactinomycetaceae</taxon>
        <taxon>Marinithermofilum</taxon>
    </lineage>
</organism>
<evidence type="ECO:0000313" key="3">
    <source>
        <dbReference type="EMBL" id="GGE24950.1"/>
    </source>
</evidence>
<dbReference type="Gene3D" id="3.30.830.10">
    <property type="entry name" value="Metalloenzyme, LuxS/M16 peptidase-like"/>
    <property type="match status" value="2"/>
</dbReference>